<dbReference type="UniPathway" id="UPA00557">
    <property type="reaction ID" value="UER00614"/>
</dbReference>
<evidence type="ECO:0000256" key="2">
    <source>
        <dbReference type="ARBA" id="ARBA00004651"/>
    </source>
</evidence>
<feature type="transmembrane region" description="Helical" evidence="19">
    <location>
        <begin position="57"/>
        <end position="75"/>
    </location>
</feature>
<keyword evidence="14" id="KW-0443">Lipid metabolism</keyword>
<dbReference type="GO" id="GO:0004605">
    <property type="term" value="F:phosphatidate cytidylyltransferase activity"/>
    <property type="evidence" value="ECO:0007669"/>
    <property type="project" value="UniProtKB-EC"/>
</dbReference>
<feature type="transmembrane region" description="Helical" evidence="19">
    <location>
        <begin position="138"/>
        <end position="157"/>
    </location>
</feature>
<dbReference type="PROSITE" id="PS01315">
    <property type="entry name" value="CDS"/>
    <property type="match status" value="1"/>
</dbReference>
<keyword evidence="9" id="KW-0444">Lipid biosynthesis</keyword>
<evidence type="ECO:0000256" key="11">
    <source>
        <dbReference type="ARBA" id="ARBA00022692"/>
    </source>
</evidence>
<feature type="transmembrane region" description="Helical" evidence="19">
    <location>
        <begin position="203"/>
        <end position="222"/>
    </location>
</feature>
<dbReference type="Pfam" id="PF01148">
    <property type="entry name" value="CTP_transf_1"/>
    <property type="match status" value="1"/>
</dbReference>
<accession>A0A6I0F096</accession>
<keyword evidence="15 19" id="KW-0472">Membrane</keyword>
<evidence type="ECO:0000256" key="6">
    <source>
        <dbReference type="ARBA" id="ARBA00012487"/>
    </source>
</evidence>
<evidence type="ECO:0000256" key="1">
    <source>
        <dbReference type="ARBA" id="ARBA00001698"/>
    </source>
</evidence>
<gene>
    <name evidence="20" type="ORF">F9B85_01360</name>
</gene>
<dbReference type="OrthoDB" id="9799199at2"/>
<feature type="transmembrane region" description="Helical" evidence="19">
    <location>
        <begin position="12"/>
        <end position="45"/>
    </location>
</feature>
<evidence type="ECO:0000256" key="13">
    <source>
        <dbReference type="ARBA" id="ARBA00022989"/>
    </source>
</evidence>
<evidence type="ECO:0000256" key="19">
    <source>
        <dbReference type="SAM" id="Phobius"/>
    </source>
</evidence>
<keyword evidence="12 18" id="KW-0548">Nucleotidyltransferase</keyword>
<proteinExistence type="inferred from homology"/>
<keyword evidence="11 18" id="KW-0812">Transmembrane</keyword>
<evidence type="ECO:0000256" key="12">
    <source>
        <dbReference type="ARBA" id="ARBA00022695"/>
    </source>
</evidence>
<evidence type="ECO:0000256" key="7">
    <source>
        <dbReference type="ARBA" id="ARBA00019373"/>
    </source>
</evidence>
<dbReference type="GO" id="GO:0005886">
    <property type="term" value="C:plasma membrane"/>
    <property type="evidence" value="ECO:0007669"/>
    <property type="project" value="UniProtKB-SubCell"/>
</dbReference>
<comment type="pathway">
    <text evidence="4">Lipid metabolism.</text>
</comment>
<evidence type="ECO:0000256" key="5">
    <source>
        <dbReference type="ARBA" id="ARBA00010185"/>
    </source>
</evidence>
<evidence type="ECO:0000256" key="14">
    <source>
        <dbReference type="ARBA" id="ARBA00023098"/>
    </source>
</evidence>
<comment type="subcellular location">
    <subcellularLocation>
        <location evidence="2">Cell membrane</location>
        <topology evidence="2">Multi-pass membrane protein</topology>
    </subcellularLocation>
</comment>
<keyword evidence="10 18" id="KW-0808">Transferase</keyword>
<keyword evidence="21" id="KW-1185">Reference proteome</keyword>
<name>A0A6I0F096_9FIRM</name>
<feature type="transmembrane region" description="Helical" evidence="19">
    <location>
        <begin position="178"/>
        <end position="197"/>
    </location>
</feature>
<sequence length="270" mass="29525">MGGFYLVLWKRIASAIIGIPLLVVIVYQGGWLMTTAVAILALIGYREYHVMVRRMDHRPPLWIAYPLVVMFVLAAHHGGVGLTWLIALATLAILTHFTITFPEGNPQDGAIAVTGALMTGWLLGHLILLRQLPSGLEALLITFFITWATDTGAYFAGRAFGKRPLAKQLSPKKTLEGSLGGIVLAIIIGVTFGSLWFPNVDLSLWIVLSLILSIVGQFGDLAESALKRMANIKDSGTLIPGHGGVLDRFDSILWTAPVAYYFFQIIEVWL</sequence>
<dbReference type="PANTHER" id="PTHR46382:SF1">
    <property type="entry name" value="PHOSPHATIDATE CYTIDYLYLTRANSFERASE"/>
    <property type="match status" value="1"/>
</dbReference>
<comment type="similarity">
    <text evidence="5 18">Belongs to the CDS family.</text>
</comment>
<dbReference type="PANTHER" id="PTHR46382">
    <property type="entry name" value="PHOSPHATIDATE CYTIDYLYLTRANSFERASE"/>
    <property type="match status" value="1"/>
</dbReference>
<comment type="pathway">
    <text evidence="3 18">Phospholipid metabolism; CDP-diacylglycerol biosynthesis; CDP-diacylglycerol from sn-glycerol 3-phosphate: step 3/3.</text>
</comment>
<evidence type="ECO:0000256" key="8">
    <source>
        <dbReference type="ARBA" id="ARBA00022475"/>
    </source>
</evidence>
<dbReference type="GO" id="GO:0016024">
    <property type="term" value="P:CDP-diacylglycerol biosynthetic process"/>
    <property type="evidence" value="ECO:0007669"/>
    <property type="project" value="UniProtKB-UniPathway"/>
</dbReference>
<evidence type="ECO:0000313" key="21">
    <source>
        <dbReference type="Proteomes" id="UP000468766"/>
    </source>
</evidence>
<evidence type="ECO:0000256" key="3">
    <source>
        <dbReference type="ARBA" id="ARBA00005119"/>
    </source>
</evidence>
<keyword evidence="8" id="KW-1003">Cell membrane</keyword>
<reference evidence="20 21" key="1">
    <citation type="submission" date="2019-10" db="EMBL/GenBank/DDBJ databases">
        <title>Whole-genome sequence of the extremophile Heliorestis acidaminivorans DSM 24790.</title>
        <authorList>
            <person name="Kyndt J.A."/>
            <person name="Meyer T.E."/>
        </authorList>
    </citation>
    <scope>NUCLEOTIDE SEQUENCE [LARGE SCALE GENOMIC DNA]</scope>
    <source>
        <strain evidence="20 21">DSM 24790</strain>
    </source>
</reference>
<dbReference type="EC" id="2.7.7.41" evidence="6 18"/>
<feature type="transmembrane region" description="Helical" evidence="19">
    <location>
        <begin position="81"/>
        <end position="99"/>
    </location>
</feature>
<comment type="catalytic activity">
    <reaction evidence="1 18">
        <text>a 1,2-diacyl-sn-glycero-3-phosphate + CTP + H(+) = a CDP-1,2-diacyl-sn-glycerol + diphosphate</text>
        <dbReference type="Rhea" id="RHEA:16229"/>
        <dbReference type="ChEBI" id="CHEBI:15378"/>
        <dbReference type="ChEBI" id="CHEBI:33019"/>
        <dbReference type="ChEBI" id="CHEBI:37563"/>
        <dbReference type="ChEBI" id="CHEBI:58332"/>
        <dbReference type="ChEBI" id="CHEBI:58608"/>
        <dbReference type="EC" id="2.7.7.41"/>
    </reaction>
</comment>
<dbReference type="AlphaFoldDB" id="A0A6I0F096"/>
<keyword evidence="16" id="KW-0594">Phospholipid biosynthesis</keyword>
<evidence type="ECO:0000256" key="18">
    <source>
        <dbReference type="RuleBase" id="RU003938"/>
    </source>
</evidence>
<dbReference type="Proteomes" id="UP000468766">
    <property type="component" value="Unassembled WGS sequence"/>
</dbReference>
<evidence type="ECO:0000256" key="15">
    <source>
        <dbReference type="ARBA" id="ARBA00023136"/>
    </source>
</evidence>
<keyword evidence="17" id="KW-1208">Phospholipid metabolism</keyword>
<dbReference type="InterPro" id="IPR000374">
    <property type="entry name" value="PC_trans"/>
</dbReference>
<evidence type="ECO:0000256" key="10">
    <source>
        <dbReference type="ARBA" id="ARBA00022679"/>
    </source>
</evidence>
<keyword evidence="13 19" id="KW-1133">Transmembrane helix</keyword>
<evidence type="ECO:0000256" key="17">
    <source>
        <dbReference type="ARBA" id="ARBA00023264"/>
    </source>
</evidence>
<evidence type="ECO:0000256" key="9">
    <source>
        <dbReference type="ARBA" id="ARBA00022516"/>
    </source>
</evidence>
<comment type="caution">
    <text evidence="20">The sequence shown here is derived from an EMBL/GenBank/DDBJ whole genome shotgun (WGS) entry which is preliminary data.</text>
</comment>
<organism evidence="20 21">
    <name type="scientific">Heliorestis acidaminivorans</name>
    <dbReference type="NCBI Taxonomy" id="553427"/>
    <lineage>
        <taxon>Bacteria</taxon>
        <taxon>Bacillati</taxon>
        <taxon>Bacillota</taxon>
        <taxon>Clostridia</taxon>
        <taxon>Eubacteriales</taxon>
        <taxon>Heliobacteriaceae</taxon>
        <taxon>Heliorestis</taxon>
    </lineage>
</organism>
<protein>
    <recommendedName>
        <fullName evidence="7 18">Phosphatidate cytidylyltransferase</fullName>
        <ecNumber evidence="6 18">2.7.7.41</ecNumber>
    </recommendedName>
</protein>
<feature type="transmembrane region" description="Helical" evidence="19">
    <location>
        <begin position="111"/>
        <end position="132"/>
    </location>
</feature>
<evidence type="ECO:0000313" key="20">
    <source>
        <dbReference type="EMBL" id="KAB2954366.1"/>
    </source>
</evidence>
<evidence type="ECO:0000256" key="16">
    <source>
        <dbReference type="ARBA" id="ARBA00023209"/>
    </source>
</evidence>
<dbReference type="EMBL" id="WBXO01000001">
    <property type="protein sequence ID" value="KAB2954366.1"/>
    <property type="molecule type" value="Genomic_DNA"/>
</dbReference>
<evidence type="ECO:0000256" key="4">
    <source>
        <dbReference type="ARBA" id="ARBA00005189"/>
    </source>
</evidence>